<dbReference type="AlphaFoldDB" id="A0AAD8XXG2"/>
<evidence type="ECO:0000313" key="1">
    <source>
        <dbReference type="EMBL" id="KAK1735452.1"/>
    </source>
</evidence>
<evidence type="ECO:0000313" key="2">
    <source>
        <dbReference type="Proteomes" id="UP001224775"/>
    </source>
</evidence>
<name>A0AAD8XXG2_9STRA</name>
<keyword evidence="1" id="KW-0378">Hydrolase</keyword>
<protein>
    <submittedName>
        <fullName evidence="1">Cytokinin riboside 5'-monophosphate phosphoribohydrolase</fullName>
        <ecNumber evidence="1">3.2.2.n1</ecNumber>
    </submittedName>
</protein>
<dbReference type="InterPro" id="IPR052341">
    <property type="entry name" value="LOG_family_nucleotidases"/>
</dbReference>
<dbReference type="PANTHER" id="PTHR43393">
    <property type="entry name" value="CYTOKININ RIBOSIDE 5'-MONOPHOSPHATE PHOSPHORIBOHYDROLASE"/>
    <property type="match status" value="1"/>
</dbReference>
<keyword evidence="2" id="KW-1185">Reference proteome</keyword>
<keyword evidence="1" id="KW-0326">Glycosidase</keyword>
<dbReference type="Gene3D" id="3.40.50.450">
    <property type="match status" value="3"/>
</dbReference>
<reference evidence="1" key="1">
    <citation type="submission" date="2023-06" db="EMBL/GenBank/DDBJ databases">
        <title>Survivors Of The Sea: Transcriptome response of Skeletonema marinoi to long-term dormancy.</title>
        <authorList>
            <person name="Pinder M.I.M."/>
            <person name="Kourtchenko O."/>
            <person name="Robertson E.K."/>
            <person name="Larsson T."/>
            <person name="Maumus F."/>
            <person name="Osuna-Cruz C.M."/>
            <person name="Vancaester E."/>
            <person name="Stenow R."/>
            <person name="Vandepoele K."/>
            <person name="Ploug H."/>
            <person name="Bruchert V."/>
            <person name="Godhe A."/>
            <person name="Topel M."/>
        </authorList>
    </citation>
    <scope>NUCLEOTIDE SEQUENCE</scope>
    <source>
        <strain evidence="1">R05AC</strain>
    </source>
</reference>
<dbReference type="GO" id="GO:0005829">
    <property type="term" value="C:cytosol"/>
    <property type="evidence" value="ECO:0007669"/>
    <property type="project" value="TreeGrafter"/>
</dbReference>
<dbReference type="InterPro" id="IPR031100">
    <property type="entry name" value="LOG_fam"/>
</dbReference>
<organism evidence="1 2">
    <name type="scientific">Skeletonema marinoi</name>
    <dbReference type="NCBI Taxonomy" id="267567"/>
    <lineage>
        <taxon>Eukaryota</taxon>
        <taxon>Sar</taxon>
        <taxon>Stramenopiles</taxon>
        <taxon>Ochrophyta</taxon>
        <taxon>Bacillariophyta</taxon>
        <taxon>Coscinodiscophyceae</taxon>
        <taxon>Thalassiosirophycidae</taxon>
        <taxon>Thalassiosirales</taxon>
        <taxon>Skeletonemataceae</taxon>
        <taxon>Skeletonema</taxon>
        <taxon>Skeletonema marinoi-dohrnii complex</taxon>
    </lineage>
</organism>
<dbReference type="Proteomes" id="UP001224775">
    <property type="component" value="Unassembled WGS sequence"/>
</dbReference>
<dbReference type="EC" id="3.2.2.n1" evidence="1"/>
<dbReference type="SUPFAM" id="SSF102405">
    <property type="entry name" value="MCP/YpsA-like"/>
    <property type="match status" value="2"/>
</dbReference>
<gene>
    <name evidence="1" type="ORF">QTG54_014066</name>
</gene>
<accession>A0AAD8XXG2</accession>
<comment type="caution">
    <text evidence="1">The sequence shown here is derived from an EMBL/GenBank/DDBJ whole genome shotgun (WGS) entry which is preliminary data.</text>
</comment>
<dbReference type="EMBL" id="JATAAI010000034">
    <property type="protein sequence ID" value="KAK1735452.1"/>
    <property type="molecule type" value="Genomic_DNA"/>
</dbReference>
<proteinExistence type="predicted"/>
<sequence length="476" mass="53426">MLEINSSSSSDADVNKSIKRWHDAYQKALTQSPTRSKNGAVRIFERIVGSPPLPAEQRAYELFHRLISDLREMEDFEKSYPLAMVAFGGARLRSDDPYYFLARQLGGILAMEGFLVRTGGGESIRIVLPFEQAISPSIDTCTMMKTFAVRRTALIWNARGIAVFPGGLETLNELFEAWRGAINRKVDCPIVVLPSRFYAPFLEAIEKVVVIGRGLISTSDFGLLQKAESSMEAKHLLMQPLREKEMGEQLTLREKLIYLRHELARGLTAISELPPAVVFIGSRHFLIRTDPEVLFLRDLVKAVVATSTLGVRVGVCGLVDEVIHESVNEVRDRKATANIIQRVLISEDIDSGYEGKRVDACFKSLVAHREILTYNATAAFFLPSDLPSLDILFALVCEIQTRRRERIPVFLVGLEFWQPIMDGLRETMRGDYDGQFIKYDDLDIVTVIGTAPRDLENAMAEIQSPQRRVCMAAIVT</sequence>
<dbReference type="Pfam" id="PF03641">
    <property type="entry name" value="Lysine_decarbox"/>
    <property type="match status" value="1"/>
</dbReference>
<dbReference type="GO" id="GO:0016798">
    <property type="term" value="F:hydrolase activity, acting on glycosyl bonds"/>
    <property type="evidence" value="ECO:0007669"/>
    <property type="project" value="UniProtKB-KW"/>
</dbReference>
<dbReference type="PANTHER" id="PTHR43393:SF3">
    <property type="entry name" value="LYSINE DECARBOXYLASE-LIKE PROTEIN"/>
    <property type="match status" value="1"/>
</dbReference>